<evidence type="ECO:0000256" key="2">
    <source>
        <dbReference type="PIRSR" id="PIRSR602401-1"/>
    </source>
</evidence>
<gene>
    <name evidence="5" type="ORF">P5673_003746</name>
</gene>
<dbReference type="GO" id="GO:0033781">
    <property type="term" value="F:cholesterol 24-hydroxylase activity"/>
    <property type="evidence" value="ECO:0007669"/>
    <property type="project" value="InterPro"/>
</dbReference>
<name>A0AAD9R1B2_ACRCE</name>
<keyword evidence="3" id="KW-0503">Monooxygenase</keyword>
<comment type="caution">
    <text evidence="5">The sequence shown here is derived from an EMBL/GenBank/DDBJ whole genome shotgun (WGS) entry which is preliminary data.</text>
</comment>
<protein>
    <submittedName>
        <fullName evidence="5">Cholesterol 24-hydroxylase</fullName>
    </submittedName>
</protein>
<dbReference type="GO" id="GO:0020037">
    <property type="term" value="F:heme binding"/>
    <property type="evidence" value="ECO:0007669"/>
    <property type="project" value="InterPro"/>
</dbReference>
<dbReference type="EMBL" id="JARQWQ010000006">
    <property type="protein sequence ID" value="KAK2571182.1"/>
    <property type="molecule type" value="Genomic_DNA"/>
</dbReference>
<dbReference type="CDD" id="cd20613">
    <property type="entry name" value="CYP46A1-like"/>
    <property type="match status" value="1"/>
</dbReference>
<feature type="binding site" description="axial binding residue" evidence="2">
    <location>
        <position position="450"/>
    </location>
    <ligand>
        <name>heme</name>
        <dbReference type="ChEBI" id="CHEBI:30413"/>
    </ligand>
    <ligandPart>
        <name>Fe</name>
        <dbReference type="ChEBI" id="CHEBI:18248"/>
    </ligandPart>
</feature>
<dbReference type="InterPro" id="IPR001128">
    <property type="entry name" value="Cyt_P450"/>
</dbReference>
<keyword evidence="4" id="KW-1133">Transmembrane helix</keyword>
<keyword evidence="3" id="KW-0560">Oxidoreductase</keyword>
<reference evidence="5" key="1">
    <citation type="journal article" date="2023" name="G3 (Bethesda)">
        <title>Whole genome assembly and annotation of the endangered Caribbean coral Acropora cervicornis.</title>
        <authorList>
            <person name="Selwyn J.D."/>
            <person name="Vollmer S.V."/>
        </authorList>
    </citation>
    <scope>NUCLEOTIDE SEQUENCE</scope>
    <source>
        <strain evidence="5">K2</strain>
    </source>
</reference>
<dbReference type="InterPro" id="IPR036396">
    <property type="entry name" value="Cyt_P450_sf"/>
</dbReference>
<comment type="cofactor">
    <cofactor evidence="2">
        <name>heme</name>
        <dbReference type="ChEBI" id="CHEBI:30413"/>
    </cofactor>
</comment>
<sequence length="503" mass="57684">MAVSVATILYFLFMCLCLASFTLALCFIVHLHHKHKKLDHIPGPKRDGFFWGNVKGIQHLKDKHGYNGVQVLNLLAQEHGPVMVIWLFHLPIVYVTDADLAKKILITCNYPKDAWSYDKLAYIFGERFLGKGLVTETDHEKWKVKRLALNPAFHKHYLKGLMYQFNASCDEFLQRLTHLADGKTEVLLADEFNKITLDIIAKVAFGMDSEITEPDSLFPAALKECLYAPVWCLTHPFHVININSHAYQNSIIAAIQFLRDTGKKIIDDRRKAMKTGEDVPNDVLSYILKSMDEDSTEYEQLLDHFMTFFAAGLETTGALMSFLLAEIGKHPEVAKKLCQEVEHVLGPRQFVTYDDLSKLQYTNLVVKETLRLHPSIPSFTRLIDKDDELGGYPIPAETPVNVLSYTLHRSPRYWKDPEKFYPERFLEQEGHENGYVHCAYFPFSLGPRQCIGQNFVDIESKVLLSRFIKSFKFQLIPGQDFGYEDPKSTLAAKDRIRCLLTLQ</sequence>
<keyword evidence="4" id="KW-0812">Transmembrane</keyword>
<dbReference type="PANTHER" id="PTHR24293">
    <property type="entry name" value="CYTOCHROME P450 FAMILY 46 SUBFAMILY A"/>
    <property type="match status" value="1"/>
</dbReference>
<dbReference type="InterPro" id="IPR039983">
    <property type="entry name" value="CYP46A1"/>
</dbReference>
<evidence type="ECO:0000256" key="4">
    <source>
        <dbReference type="SAM" id="Phobius"/>
    </source>
</evidence>
<evidence type="ECO:0000313" key="5">
    <source>
        <dbReference type="EMBL" id="KAK2571182.1"/>
    </source>
</evidence>
<keyword evidence="6" id="KW-1185">Reference proteome</keyword>
<dbReference type="SUPFAM" id="SSF48264">
    <property type="entry name" value="Cytochrome P450"/>
    <property type="match status" value="1"/>
</dbReference>
<dbReference type="PROSITE" id="PS00086">
    <property type="entry name" value="CYTOCHROME_P450"/>
    <property type="match status" value="1"/>
</dbReference>
<keyword evidence="4" id="KW-0472">Membrane</keyword>
<dbReference type="GO" id="GO:0006707">
    <property type="term" value="P:cholesterol catabolic process"/>
    <property type="evidence" value="ECO:0007669"/>
    <property type="project" value="InterPro"/>
</dbReference>
<reference evidence="5" key="2">
    <citation type="journal article" date="2023" name="Science">
        <title>Genomic signatures of disease resistance in endangered staghorn corals.</title>
        <authorList>
            <person name="Vollmer S.V."/>
            <person name="Selwyn J.D."/>
            <person name="Despard B.A."/>
            <person name="Roesel C.L."/>
        </authorList>
    </citation>
    <scope>NUCLEOTIDE SEQUENCE</scope>
    <source>
        <strain evidence="5">K2</strain>
    </source>
</reference>
<keyword evidence="2 3" id="KW-0408">Iron</keyword>
<proteinExistence type="inferred from homology"/>
<dbReference type="Pfam" id="PF00067">
    <property type="entry name" value="p450"/>
    <property type="match status" value="1"/>
</dbReference>
<dbReference type="PANTHER" id="PTHR24293:SF0">
    <property type="entry name" value="CYP46A1 PROTEIN-RELATED"/>
    <property type="match status" value="1"/>
</dbReference>
<keyword evidence="2 3" id="KW-0479">Metal-binding</keyword>
<dbReference type="AlphaFoldDB" id="A0AAD9R1B2"/>
<dbReference type="GO" id="GO:0005506">
    <property type="term" value="F:iron ion binding"/>
    <property type="evidence" value="ECO:0007669"/>
    <property type="project" value="InterPro"/>
</dbReference>
<dbReference type="InterPro" id="IPR002401">
    <property type="entry name" value="Cyt_P450_E_grp-I"/>
</dbReference>
<dbReference type="PRINTS" id="PR00385">
    <property type="entry name" value="P450"/>
</dbReference>
<evidence type="ECO:0000256" key="3">
    <source>
        <dbReference type="RuleBase" id="RU000461"/>
    </source>
</evidence>
<comment type="similarity">
    <text evidence="1 3">Belongs to the cytochrome P450 family.</text>
</comment>
<dbReference type="PRINTS" id="PR00463">
    <property type="entry name" value="EP450I"/>
</dbReference>
<dbReference type="InterPro" id="IPR017972">
    <property type="entry name" value="Cyt_P450_CS"/>
</dbReference>
<evidence type="ECO:0000256" key="1">
    <source>
        <dbReference type="ARBA" id="ARBA00010617"/>
    </source>
</evidence>
<organism evidence="5 6">
    <name type="scientific">Acropora cervicornis</name>
    <name type="common">Staghorn coral</name>
    <dbReference type="NCBI Taxonomy" id="6130"/>
    <lineage>
        <taxon>Eukaryota</taxon>
        <taxon>Metazoa</taxon>
        <taxon>Cnidaria</taxon>
        <taxon>Anthozoa</taxon>
        <taxon>Hexacorallia</taxon>
        <taxon>Scleractinia</taxon>
        <taxon>Astrocoeniina</taxon>
        <taxon>Acroporidae</taxon>
        <taxon>Acropora</taxon>
    </lineage>
</organism>
<feature type="transmembrane region" description="Helical" evidence="4">
    <location>
        <begin position="6"/>
        <end position="29"/>
    </location>
</feature>
<accession>A0AAD9R1B2</accession>
<keyword evidence="2 3" id="KW-0349">Heme</keyword>
<evidence type="ECO:0000313" key="6">
    <source>
        <dbReference type="Proteomes" id="UP001249851"/>
    </source>
</evidence>
<dbReference type="Gene3D" id="1.10.630.10">
    <property type="entry name" value="Cytochrome P450"/>
    <property type="match status" value="1"/>
</dbReference>
<dbReference type="Proteomes" id="UP001249851">
    <property type="component" value="Unassembled WGS sequence"/>
</dbReference>